<dbReference type="PANTHER" id="PTHR45689:SF5">
    <property type="entry name" value="I[[H]] CHANNEL, ISOFORM E"/>
    <property type="match status" value="1"/>
</dbReference>
<dbReference type="InParanoid" id="A0A0V0QXW5"/>
<gene>
    <name evidence="2" type="ORF">PPERSA_07104</name>
</gene>
<dbReference type="Proteomes" id="UP000054937">
    <property type="component" value="Unassembled WGS sequence"/>
</dbReference>
<dbReference type="AlphaFoldDB" id="A0A0V0QXW5"/>
<dbReference type="Gene3D" id="2.60.120.10">
    <property type="entry name" value="Jelly Rolls"/>
    <property type="match status" value="1"/>
</dbReference>
<feature type="domain" description="Cyclic nucleotide-binding" evidence="1">
    <location>
        <begin position="14"/>
        <end position="115"/>
    </location>
</feature>
<evidence type="ECO:0000313" key="3">
    <source>
        <dbReference type="Proteomes" id="UP000054937"/>
    </source>
</evidence>
<accession>A0A0V0QXW5</accession>
<proteinExistence type="predicted"/>
<evidence type="ECO:0000313" key="2">
    <source>
        <dbReference type="EMBL" id="KRX06941.1"/>
    </source>
</evidence>
<dbReference type="CDD" id="cd00038">
    <property type="entry name" value="CAP_ED"/>
    <property type="match status" value="1"/>
</dbReference>
<dbReference type="PROSITE" id="PS50042">
    <property type="entry name" value="CNMP_BINDING_3"/>
    <property type="match status" value="1"/>
</dbReference>
<protein>
    <submittedName>
        <fullName evidence="2">Cyclic nucleotide-binding protein</fullName>
    </submittedName>
</protein>
<comment type="caution">
    <text evidence="2">The sequence shown here is derived from an EMBL/GenBank/DDBJ whole genome shotgun (WGS) entry which is preliminary data.</text>
</comment>
<organism evidence="2 3">
    <name type="scientific">Pseudocohnilembus persalinus</name>
    <name type="common">Ciliate</name>
    <dbReference type="NCBI Taxonomy" id="266149"/>
    <lineage>
        <taxon>Eukaryota</taxon>
        <taxon>Sar</taxon>
        <taxon>Alveolata</taxon>
        <taxon>Ciliophora</taxon>
        <taxon>Intramacronucleata</taxon>
        <taxon>Oligohymenophorea</taxon>
        <taxon>Scuticociliatia</taxon>
        <taxon>Philasterida</taxon>
        <taxon>Pseudocohnilembidae</taxon>
        <taxon>Pseudocohnilembus</taxon>
    </lineage>
</organism>
<sequence>MLNFDQVKRIKTLYGPGEIIFNKNDRDNRVYFLVKGNVELFLEEYEIYNPDYRKSVIVNDLQVKGIQQDSNQFRSENDFFGHKSFFSSQPREESARSVGTSLVLYLEQADFIKILKEFPYDLETYCMIRDQIINYGSHLYERCDACQQWQHTIKQCL</sequence>
<dbReference type="PANTHER" id="PTHR45689">
    <property type="entry name" value="I[[H]] CHANNEL, ISOFORM E"/>
    <property type="match status" value="1"/>
</dbReference>
<dbReference type="InterPro" id="IPR018490">
    <property type="entry name" value="cNMP-bd_dom_sf"/>
</dbReference>
<reference evidence="2 3" key="1">
    <citation type="journal article" date="2015" name="Sci. Rep.">
        <title>Genome of the facultative scuticociliatosis pathogen Pseudocohnilembus persalinus provides insight into its virulence through horizontal gene transfer.</title>
        <authorList>
            <person name="Xiong J."/>
            <person name="Wang G."/>
            <person name="Cheng J."/>
            <person name="Tian M."/>
            <person name="Pan X."/>
            <person name="Warren A."/>
            <person name="Jiang C."/>
            <person name="Yuan D."/>
            <person name="Miao W."/>
        </authorList>
    </citation>
    <scope>NUCLEOTIDE SEQUENCE [LARGE SCALE GENOMIC DNA]</scope>
    <source>
        <strain evidence="2">36N120E</strain>
    </source>
</reference>
<dbReference type="EMBL" id="LDAU01000090">
    <property type="protein sequence ID" value="KRX06941.1"/>
    <property type="molecule type" value="Genomic_DNA"/>
</dbReference>
<evidence type="ECO:0000259" key="1">
    <source>
        <dbReference type="PROSITE" id="PS50042"/>
    </source>
</evidence>
<dbReference type="GO" id="GO:0003254">
    <property type="term" value="P:regulation of membrane depolarization"/>
    <property type="evidence" value="ECO:0007669"/>
    <property type="project" value="TreeGrafter"/>
</dbReference>
<dbReference type="InterPro" id="IPR000595">
    <property type="entry name" value="cNMP-bd_dom"/>
</dbReference>
<dbReference type="SUPFAM" id="SSF51206">
    <property type="entry name" value="cAMP-binding domain-like"/>
    <property type="match status" value="1"/>
</dbReference>
<keyword evidence="3" id="KW-1185">Reference proteome</keyword>
<dbReference type="InterPro" id="IPR051413">
    <property type="entry name" value="K/Na_HCN_channel"/>
</dbReference>
<dbReference type="GO" id="GO:0005249">
    <property type="term" value="F:voltage-gated potassium channel activity"/>
    <property type="evidence" value="ECO:0007669"/>
    <property type="project" value="TreeGrafter"/>
</dbReference>
<dbReference type="Pfam" id="PF00027">
    <property type="entry name" value="cNMP_binding"/>
    <property type="match status" value="1"/>
</dbReference>
<dbReference type="GO" id="GO:0098855">
    <property type="term" value="C:HCN channel complex"/>
    <property type="evidence" value="ECO:0007669"/>
    <property type="project" value="TreeGrafter"/>
</dbReference>
<name>A0A0V0QXW5_PSEPJ</name>
<dbReference type="GO" id="GO:0035725">
    <property type="term" value="P:sodium ion transmembrane transport"/>
    <property type="evidence" value="ECO:0007669"/>
    <property type="project" value="TreeGrafter"/>
</dbReference>
<dbReference type="InterPro" id="IPR014710">
    <property type="entry name" value="RmlC-like_jellyroll"/>
</dbReference>